<reference evidence="1 2" key="1">
    <citation type="submission" date="2018-07" db="EMBL/GenBank/DDBJ databases">
        <title>Genome sequencing of Moraxellaceae gen. HYN0046.</title>
        <authorList>
            <person name="Kim M."/>
            <person name="Yi H."/>
        </authorList>
    </citation>
    <scope>NUCLEOTIDE SEQUENCE [LARGE SCALE GENOMIC DNA]</scope>
    <source>
        <strain evidence="1 2">HYN0046</strain>
    </source>
</reference>
<name>A0A345P9Q3_9GAMM</name>
<keyword evidence="2" id="KW-1185">Reference proteome</keyword>
<gene>
    <name evidence="1" type="ORF">HYN46_14880</name>
</gene>
<protein>
    <submittedName>
        <fullName evidence="1">Uncharacterized protein</fullName>
    </submittedName>
</protein>
<evidence type="ECO:0000313" key="2">
    <source>
        <dbReference type="Proteomes" id="UP000253940"/>
    </source>
</evidence>
<dbReference type="EMBL" id="CP031222">
    <property type="protein sequence ID" value="AXI04012.1"/>
    <property type="molecule type" value="Genomic_DNA"/>
</dbReference>
<evidence type="ECO:0000313" key="1">
    <source>
        <dbReference type="EMBL" id="AXI04012.1"/>
    </source>
</evidence>
<accession>A0A345P9Q3</accession>
<sequence length="279" mass="31127">MSDSFNFPIYFKRTLLTDAVVKSVDITRYAVKHGHPDKHKVALSTDAGMCFIEQGVSNWAIDHDSLQGMVPWEEDIPPMVRVRALWYTATDALRADIRVVSGGNANVFGGMGALLVPDGFAIPTVMASPENVKFYGLELIENKKPFTVRSEKVDIVMMKYDYTAFYKKEYLMQEQGGGGMFLETHEFPHIHIPLTKDCGGYIVIGRHLEADLYCFTAYQIPFGYGLYTPSNTIHGDGTLVGEFGLTVADSGMISADTILIYNENTLQMAQDIVPDWIKD</sequence>
<organism evidence="1 2">
    <name type="scientific">Aquirhabdus parva</name>
    <dbReference type="NCBI Taxonomy" id="2283318"/>
    <lineage>
        <taxon>Bacteria</taxon>
        <taxon>Pseudomonadati</taxon>
        <taxon>Pseudomonadota</taxon>
        <taxon>Gammaproteobacteria</taxon>
        <taxon>Moraxellales</taxon>
        <taxon>Moraxellaceae</taxon>
        <taxon>Aquirhabdus</taxon>
    </lineage>
</organism>
<dbReference type="KEGG" id="mbah:HYN46_14880"/>
<dbReference type="OrthoDB" id="7593194at2"/>
<dbReference type="Proteomes" id="UP000253940">
    <property type="component" value="Chromosome"/>
</dbReference>
<proteinExistence type="predicted"/>
<dbReference type="RefSeq" id="WP_114900120.1">
    <property type="nucleotide sequence ID" value="NZ_CP031222.1"/>
</dbReference>
<dbReference type="AlphaFoldDB" id="A0A345P9Q3"/>